<evidence type="ECO:0000256" key="1">
    <source>
        <dbReference type="ARBA" id="ARBA00004651"/>
    </source>
</evidence>
<dbReference type="Pfam" id="PF03023">
    <property type="entry name" value="MurJ"/>
    <property type="match status" value="1"/>
</dbReference>
<feature type="transmembrane region" description="Helical" evidence="9">
    <location>
        <begin position="437"/>
        <end position="457"/>
    </location>
</feature>
<protein>
    <submittedName>
        <fullName evidence="10">Membrane protein</fullName>
    </submittedName>
</protein>
<dbReference type="eggNOG" id="COG0728">
    <property type="taxonomic scope" value="Bacteria"/>
</dbReference>
<name>A0A0A6UJC1_ACTUT</name>
<dbReference type="AlphaFoldDB" id="A0A0A6UJC1"/>
<evidence type="ECO:0000256" key="6">
    <source>
        <dbReference type="ARBA" id="ARBA00022989"/>
    </source>
</evidence>
<gene>
    <name evidence="10" type="ORF">MB27_29045</name>
</gene>
<feature type="transmembrane region" description="Helical" evidence="9">
    <location>
        <begin position="203"/>
        <end position="221"/>
    </location>
</feature>
<evidence type="ECO:0000313" key="10">
    <source>
        <dbReference type="EMBL" id="KHD74404.1"/>
    </source>
</evidence>
<dbReference type="InterPro" id="IPR004268">
    <property type="entry name" value="MurJ"/>
</dbReference>
<evidence type="ECO:0000256" key="4">
    <source>
        <dbReference type="ARBA" id="ARBA00022960"/>
    </source>
</evidence>
<dbReference type="PANTHER" id="PTHR47019:SF1">
    <property type="entry name" value="LIPID II FLIPPASE MURJ"/>
    <property type="match status" value="1"/>
</dbReference>
<feature type="transmembrane region" description="Helical" evidence="9">
    <location>
        <begin position="498"/>
        <end position="523"/>
    </location>
</feature>
<keyword evidence="2" id="KW-1003">Cell membrane</keyword>
<evidence type="ECO:0000256" key="7">
    <source>
        <dbReference type="ARBA" id="ARBA00023136"/>
    </source>
</evidence>
<dbReference type="GO" id="GO:0005886">
    <property type="term" value="C:plasma membrane"/>
    <property type="evidence" value="ECO:0007669"/>
    <property type="project" value="UniProtKB-SubCell"/>
</dbReference>
<feature type="transmembrane region" description="Helical" evidence="9">
    <location>
        <begin position="463"/>
        <end position="486"/>
    </location>
</feature>
<evidence type="ECO:0000256" key="8">
    <source>
        <dbReference type="SAM" id="MobiDB-lite"/>
    </source>
</evidence>
<dbReference type="OrthoDB" id="9786339at2"/>
<sequence>MNGGLYRSTHAAPDGQPPRQDGVTVISVDGPPQESPAEPGGSTAGQSAIMAVGSLVSRVIGFVRNALIGMVLGEAVGDAYTGAQFLPGQIYELLLGGILSSVLIPLLVRRRKADPDGGQEFTQRLLSFAVVMLGVATALVVLAAPLITAIQTSSDTTSPAFRDLVTAFAYLILPIIFFTGLSALIAAVLNVRGHFAAPMWAPILNNVVVIAVCGVFLLVFGTDKELTPENITAGEIALIGLGTLLGMVVQALGLLPALRKVGFRWAWRWNPRALGLGEIGSLAGWMLCYVGANQIAVFALVRALNGSEGEDNPGALAFNNVFLLMMMAHGIIGVSVMTALLPKMSAAAADGRLHEVSEDLTRGIKLVSAALAPIVVVYAVLSGPIAVFLFQGGRITNSDALAMGTVLTVAAFAVLPLSISFLCTNAFYALQGNKTAALINLPVVAIRITGYFVLAAILNESLIAAGMTAANGISYLVSALISLAVLRRRIGRLNLGSVVTALLKVAVAAGVAAGLAYLVVRLLPGSGAPDGRVEAILQLAVGGAVIMVAYLGTALLLRVQEVSQVVGMVRRKIGR</sequence>
<evidence type="ECO:0000256" key="2">
    <source>
        <dbReference type="ARBA" id="ARBA00022475"/>
    </source>
</evidence>
<feature type="transmembrane region" description="Helical" evidence="9">
    <location>
        <begin position="167"/>
        <end position="191"/>
    </location>
</feature>
<evidence type="ECO:0000256" key="9">
    <source>
        <dbReference type="SAM" id="Phobius"/>
    </source>
</evidence>
<keyword evidence="6 9" id="KW-1133">Transmembrane helix</keyword>
<feature type="transmembrane region" description="Helical" evidence="9">
    <location>
        <begin position="402"/>
        <end position="430"/>
    </location>
</feature>
<dbReference type="PANTHER" id="PTHR47019">
    <property type="entry name" value="LIPID II FLIPPASE MURJ"/>
    <property type="match status" value="1"/>
</dbReference>
<feature type="transmembrane region" description="Helical" evidence="9">
    <location>
        <begin position="535"/>
        <end position="557"/>
    </location>
</feature>
<dbReference type="NCBIfam" id="TIGR01695">
    <property type="entry name" value="murJ_mviN"/>
    <property type="match status" value="1"/>
</dbReference>
<comment type="caution">
    <text evidence="10">The sequence shown here is derived from an EMBL/GenBank/DDBJ whole genome shotgun (WGS) entry which is preliminary data.</text>
</comment>
<feature type="transmembrane region" description="Helical" evidence="9">
    <location>
        <begin position="128"/>
        <end position="147"/>
    </location>
</feature>
<keyword evidence="11" id="KW-1185">Reference proteome</keyword>
<keyword evidence="5" id="KW-0573">Peptidoglycan synthesis</keyword>
<evidence type="ECO:0000256" key="5">
    <source>
        <dbReference type="ARBA" id="ARBA00022984"/>
    </source>
</evidence>
<dbReference type="InterPro" id="IPR051050">
    <property type="entry name" value="Lipid_II_flippase_MurJ/MviN"/>
</dbReference>
<keyword evidence="7 9" id="KW-0472">Membrane</keyword>
<dbReference type="GO" id="GO:0008360">
    <property type="term" value="P:regulation of cell shape"/>
    <property type="evidence" value="ECO:0007669"/>
    <property type="project" value="UniProtKB-KW"/>
</dbReference>
<dbReference type="CDD" id="cd13123">
    <property type="entry name" value="MATE_MurJ_like"/>
    <property type="match status" value="1"/>
</dbReference>
<evidence type="ECO:0000256" key="3">
    <source>
        <dbReference type="ARBA" id="ARBA00022692"/>
    </source>
</evidence>
<dbReference type="GO" id="GO:0009252">
    <property type="term" value="P:peptidoglycan biosynthetic process"/>
    <property type="evidence" value="ECO:0007669"/>
    <property type="project" value="UniProtKB-KW"/>
</dbReference>
<keyword evidence="4" id="KW-0133">Cell shape</keyword>
<dbReference type="PRINTS" id="PR01806">
    <property type="entry name" value="VIRFACTRMVIN"/>
</dbReference>
<feature type="transmembrane region" description="Helical" evidence="9">
    <location>
        <begin position="363"/>
        <end position="390"/>
    </location>
</feature>
<accession>A0A0A6UJC1</accession>
<dbReference type="RefSeq" id="WP_043529657.1">
    <property type="nucleotide sequence ID" value="NZ_BAABKU010000006.1"/>
</dbReference>
<dbReference type="GO" id="GO:0034204">
    <property type="term" value="P:lipid translocation"/>
    <property type="evidence" value="ECO:0007669"/>
    <property type="project" value="TreeGrafter"/>
</dbReference>
<proteinExistence type="predicted"/>
<feature type="transmembrane region" description="Helical" evidence="9">
    <location>
        <begin position="279"/>
        <end position="301"/>
    </location>
</feature>
<organism evidence="10 11">
    <name type="scientific">Actinoplanes utahensis</name>
    <dbReference type="NCBI Taxonomy" id="1869"/>
    <lineage>
        <taxon>Bacteria</taxon>
        <taxon>Bacillati</taxon>
        <taxon>Actinomycetota</taxon>
        <taxon>Actinomycetes</taxon>
        <taxon>Micromonosporales</taxon>
        <taxon>Micromonosporaceae</taxon>
        <taxon>Actinoplanes</taxon>
    </lineage>
</organism>
<feature type="transmembrane region" description="Helical" evidence="9">
    <location>
        <begin position="321"/>
        <end position="342"/>
    </location>
</feature>
<dbReference type="Proteomes" id="UP000054537">
    <property type="component" value="Unassembled WGS sequence"/>
</dbReference>
<feature type="region of interest" description="Disordered" evidence="8">
    <location>
        <begin position="1"/>
        <end position="44"/>
    </location>
</feature>
<reference evidence="10 11" key="1">
    <citation type="submission" date="2014-10" db="EMBL/GenBank/DDBJ databases">
        <title>Draft genome sequence of Actinoplanes utahensis NRRL 12052.</title>
        <authorList>
            <person name="Velasco-Bucheli B."/>
            <person name="del Cerro C."/>
            <person name="Hormigo D."/>
            <person name="Garcia J.L."/>
            <person name="Acebal C."/>
            <person name="Arroyo M."/>
            <person name="de la Mata I."/>
        </authorList>
    </citation>
    <scope>NUCLEOTIDE SEQUENCE [LARGE SCALE GENOMIC DNA]</scope>
    <source>
        <strain evidence="10 11">NRRL 12052</strain>
    </source>
</reference>
<dbReference type="GO" id="GO:0015648">
    <property type="term" value="F:lipid-linked peptidoglycan transporter activity"/>
    <property type="evidence" value="ECO:0007669"/>
    <property type="project" value="TreeGrafter"/>
</dbReference>
<dbReference type="EMBL" id="JRTT01000045">
    <property type="protein sequence ID" value="KHD74404.1"/>
    <property type="molecule type" value="Genomic_DNA"/>
</dbReference>
<evidence type="ECO:0000313" key="11">
    <source>
        <dbReference type="Proteomes" id="UP000054537"/>
    </source>
</evidence>
<dbReference type="STRING" id="1869.MB27_29045"/>
<comment type="subcellular location">
    <subcellularLocation>
        <location evidence="1">Cell membrane</location>
        <topology evidence="1">Multi-pass membrane protein</topology>
    </subcellularLocation>
</comment>
<feature type="transmembrane region" description="Helical" evidence="9">
    <location>
        <begin position="90"/>
        <end position="108"/>
    </location>
</feature>
<keyword evidence="3 9" id="KW-0812">Transmembrane</keyword>
<feature type="transmembrane region" description="Helical" evidence="9">
    <location>
        <begin position="236"/>
        <end position="258"/>
    </location>
</feature>